<evidence type="ECO:0000256" key="4">
    <source>
        <dbReference type="ARBA" id="ARBA00022692"/>
    </source>
</evidence>
<dbReference type="InterPro" id="IPR003663">
    <property type="entry name" value="Sugar/inositol_transpt"/>
</dbReference>
<dbReference type="GO" id="GO:0022857">
    <property type="term" value="F:transmembrane transporter activity"/>
    <property type="evidence" value="ECO:0007669"/>
    <property type="project" value="InterPro"/>
</dbReference>
<feature type="transmembrane region" description="Helical" evidence="7">
    <location>
        <begin position="71"/>
        <end position="94"/>
    </location>
</feature>
<dbReference type="InterPro" id="IPR005828">
    <property type="entry name" value="MFS_sugar_transport-like"/>
</dbReference>
<organism evidence="8 9">
    <name type="scientific">Vanilla planifolia</name>
    <name type="common">Vanilla</name>
    <dbReference type="NCBI Taxonomy" id="51239"/>
    <lineage>
        <taxon>Eukaryota</taxon>
        <taxon>Viridiplantae</taxon>
        <taxon>Streptophyta</taxon>
        <taxon>Embryophyta</taxon>
        <taxon>Tracheophyta</taxon>
        <taxon>Spermatophyta</taxon>
        <taxon>Magnoliopsida</taxon>
        <taxon>Liliopsida</taxon>
        <taxon>Asparagales</taxon>
        <taxon>Orchidaceae</taxon>
        <taxon>Vanilloideae</taxon>
        <taxon>Vanilleae</taxon>
        <taxon>Vanilla</taxon>
    </lineage>
</organism>
<dbReference type="SUPFAM" id="SSF103473">
    <property type="entry name" value="MFS general substrate transporter"/>
    <property type="match status" value="1"/>
</dbReference>
<keyword evidence="4 7" id="KW-0812">Transmembrane</keyword>
<dbReference type="Proteomes" id="UP000636800">
    <property type="component" value="Chromosome 6"/>
</dbReference>
<dbReference type="InterPro" id="IPR050549">
    <property type="entry name" value="MFS_Trehalose_Transporter"/>
</dbReference>
<feature type="transmembrane region" description="Helical" evidence="7">
    <location>
        <begin position="26"/>
        <end position="50"/>
    </location>
</feature>
<dbReference type="OrthoDB" id="2017091at2759"/>
<dbReference type="InterPro" id="IPR036259">
    <property type="entry name" value="MFS_trans_sf"/>
</dbReference>
<proteinExistence type="inferred from homology"/>
<dbReference type="PANTHER" id="PTHR48021">
    <property type="match status" value="1"/>
</dbReference>
<comment type="similarity">
    <text evidence="2">Belongs to the major facilitator superfamily. Sugar transporter (TC 2.A.1.1) family.</text>
</comment>
<dbReference type="GO" id="GO:0016020">
    <property type="term" value="C:membrane"/>
    <property type="evidence" value="ECO:0007669"/>
    <property type="project" value="UniProtKB-SubCell"/>
</dbReference>
<keyword evidence="5 7" id="KW-1133">Transmembrane helix</keyword>
<keyword evidence="3" id="KW-0813">Transport</keyword>
<evidence type="ECO:0000256" key="1">
    <source>
        <dbReference type="ARBA" id="ARBA00004141"/>
    </source>
</evidence>
<feature type="transmembrane region" description="Helical" evidence="7">
    <location>
        <begin position="321"/>
        <end position="344"/>
    </location>
</feature>
<evidence type="ECO:0000256" key="6">
    <source>
        <dbReference type="ARBA" id="ARBA00023136"/>
    </source>
</evidence>
<accession>A0A835UXA3</accession>
<evidence type="ECO:0000313" key="9">
    <source>
        <dbReference type="Proteomes" id="UP000636800"/>
    </source>
</evidence>
<dbReference type="AlphaFoldDB" id="A0A835UXA3"/>
<feature type="transmembrane region" description="Helical" evidence="7">
    <location>
        <begin position="285"/>
        <end position="309"/>
    </location>
</feature>
<feature type="transmembrane region" description="Helical" evidence="7">
    <location>
        <begin position="184"/>
        <end position="207"/>
    </location>
</feature>
<dbReference type="Gene3D" id="1.20.1250.20">
    <property type="entry name" value="MFS general substrate transporter like domains"/>
    <property type="match status" value="2"/>
</dbReference>
<keyword evidence="9" id="KW-1185">Reference proteome</keyword>
<evidence type="ECO:0000313" key="8">
    <source>
        <dbReference type="EMBL" id="KAG0475840.1"/>
    </source>
</evidence>
<comment type="caution">
    <text evidence="8">The sequence shown here is derived from an EMBL/GenBank/DDBJ whole genome shotgun (WGS) entry which is preliminary data.</text>
</comment>
<dbReference type="EMBL" id="JADCNL010000006">
    <property type="protein sequence ID" value="KAG0475840.1"/>
    <property type="molecule type" value="Genomic_DNA"/>
</dbReference>
<evidence type="ECO:0000256" key="2">
    <source>
        <dbReference type="ARBA" id="ARBA00010992"/>
    </source>
</evidence>
<keyword evidence="6 7" id="KW-0472">Membrane</keyword>
<evidence type="ECO:0000256" key="5">
    <source>
        <dbReference type="ARBA" id="ARBA00022989"/>
    </source>
</evidence>
<evidence type="ECO:0008006" key="10">
    <source>
        <dbReference type="Google" id="ProtNLM"/>
    </source>
</evidence>
<feature type="transmembrane region" description="Helical" evidence="7">
    <location>
        <begin position="251"/>
        <end position="273"/>
    </location>
</feature>
<feature type="transmembrane region" description="Helical" evidence="7">
    <location>
        <begin position="100"/>
        <end position="118"/>
    </location>
</feature>
<sequence length="420" mass="45569">MESSISIEPNGSEVPLINKDGTERSIWMVLISTAVAICGSFEFGSCVAFTGPTQSGIMKEMEVSLAQAMRMSALFCIVGWLAIYFAEDVLLLYFGRLSTGVGIGVFSYVVPVFIAEIAPKNLRGGLTALNQAKVGNQELFVDALHRLRGRDADISDEAAEIHDYIDTLDSLPKPRFVDLFQRKYSLSLIVGVGLMAFQQFGGINGIVFYSTQMFISAGFSSGDLGNILLGCSQVPIVAIGAILADNCGRKPLLLVSSSGTFLGCLLAAIALFLEGQGQKAGWTSILTLCGILVYCGSFGIGMGAIPWIIMSEIFPINVKGMAGSLVTLMNWFGAWTLSFSFNFLMSWSSWGTFAIFTVVCAKCDLCYLSGARNQGAHFRRDPSIHEFLFIKALPDSKRIKQLLARVSQSFIVEDLNFKTL</sequence>
<gene>
    <name evidence="8" type="ORF">HPP92_012681</name>
</gene>
<evidence type="ECO:0000256" key="3">
    <source>
        <dbReference type="ARBA" id="ARBA00022597"/>
    </source>
</evidence>
<dbReference type="Pfam" id="PF00083">
    <property type="entry name" value="Sugar_tr"/>
    <property type="match status" value="2"/>
</dbReference>
<comment type="subcellular location">
    <subcellularLocation>
        <location evidence="1">Membrane</location>
        <topology evidence="1">Multi-pass membrane protein</topology>
    </subcellularLocation>
</comment>
<keyword evidence="3" id="KW-0762">Sugar transport</keyword>
<feature type="transmembrane region" description="Helical" evidence="7">
    <location>
        <begin position="227"/>
        <end position="244"/>
    </location>
</feature>
<protein>
    <recommendedName>
        <fullName evidence="10">Major facilitator superfamily (MFS) profile domain-containing protein</fullName>
    </recommendedName>
</protein>
<evidence type="ECO:0000256" key="7">
    <source>
        <dbReference type="SAM" id="Phobius"/>
    </source>
</evidence>
<dbReference type="PRINTS" id="PR00171">
    <property type="entry name" value="SUGRTRNSPORT"/>
</dbReference>
<feature type="transmembrane region" description="Helical" evidence="7">
    <location>
        <begin position="350"/>
        <end position="370"/>
    </location>
</feature>
<reference evidence="8 9" key="1">
    <citation type="journal article" date="2020" name="Nat. Food">
        <title>A phased Vanilla planifolia genome enables genetic improvement of flavour and production.</title>
        <authorList>
            <person name="Hasing T."/>
            <person name="Tang H."/>
            <person name="Brym M."/>
            <person name="Khazi F."/>
            <person name="Huang T."/>
            <person name="Chambers A.H."/>
        </authorList>
    </citation>
    <scope>NUCLEOTIDE SEQUENCE [LARGE SCALE GENOMIC DNA]</scope>
    <source>
        <tissue evidence="8">Leaf</tissue>
    </source>
</reference>
<name>A0A835UXA3_VANPL</name>
<dbReference type="PANTHER" id="PTHR48021:SF21">
    <property type="entry name" value="SUGAR TRANSPORTER ERD6-LIKE 8"/>
    <property type="match status" value="1"/>
</dbReference>